<dbReference type="EMBL" id="BAAAGU010000073">
    <property type="protein sequence ID" value="GAA0667111.1"/>
    <property type="molecule type" value="Genomic_DNA"/>
</dbReference>
<evidence type="ECO:0000313" key="3">
    <source>
        <dbReference type="EMBL" id="GAA0667111.1"/>
    </source>
</evidence>
<evidence type="ECO:0000259" key="2">
    <source>
        <dbReference type="Pfam" id="PF13700"/>
    </source>
</evidence>
<evidence type="ECO:0000313" key="4">
    <source>
        <dbReference type="Proteomes" id="UP001500724"/>
    </source>
</evidence>
<comment type="caution">
    <text evidence="3">The sequence shown here is derived from an EMBL/GenBank/DDBJ whole genome shotgun (WGS) entry which is preliminary data.</text>
</comment>
<protein>
    <recommendedName>
        <fullName evidence="5">Transposase</fullName>
    </recommendedName>
</protein>
<proteinExistence type="predicted"/>
<dbReference type="InterPro" id="IPR002513">
    <property type="entry name" value="Tn3_Tnp_DDE_dom"/>
</dbReference>
<evidence type="ECO:0008006" key="5">
    <source>
        <dbReference type="Google" id="ProtNLM"/>
    </source>
</evidence>
<dbReference type="Pfam" id="PF01526">
    <property type="entry name" value="DDE_Tnp_Tn3"/>
    <property type="match status" value="1"/>
</dbReference>
<gene>
    <name evidence="3" type="ORF">GCM10009535_53670</name>
</gene>
<dbReference type="InterPro" id="IPR025296">
    <property type="entry name" value="DUF4158"/>
</dbReference>
<organism evidence="3 4">
    <name type="scientific">Streptomyces thermocarboxydovorans</name>
    <dbReference type="NCBI Taxonomy" id="59298"/>
    <lineage>
        <taxon>Bacteria</taxon>
        <taxon>Bacillati</taxon>
        <taxon>Actinomycetota</taxon>
        <taxon>Actinomycetes</taxon>
        <taxon>Kitasatosporales</taxon>
        <taxon>Streptomycetaceae</taxon>
        <taxon>Streptomyces</taxon>
    </lineage>
</organism>
<evidence type="ECO:0000259" key="1">
    <source>
        <dbReference type="Pfam" id="PF01526"/>
    </source>
</evidence>
<name>A0ABN1HUB5_9ACTN</name>
<reference evidence="3 4" key="1">
    <citation type="journal article" date="2019" name="Int. J. Syst. Evol. Microbiol.">
        <title>The Global Catalogue of Microorganisms (GCM) 10K type strain sequencing project: providing services to taxonomists for standard genome sequencing and annotation.</title>
        <authorList>
            <consortium name="The Broad Institute Genomics Platform"/>
            <consortium name="The Broad Institute Genome Sequencing Center for Infectious Disease"/>
            <person name="Wu L."/>
            <person name="Ma J."/>
        </authorList>
    </citation>
    <scope>NUCLEOTIDE SEQUENCE [LARGE SCALE GENOMIC DNA]</scope>
    <source>
        <strain evidence="3 4">JCM 10367</strain>
    </source>
</reference>
<sequence length="502" mass="56733">MRQEWEPEDLIEVWTLLEDDMKRLRNKSGANRLGFALLLKFFEVEARFPESAGEIPEPAVSYVAQQVKVPAGEWASYDWAGRAITRHRSEIRAAYEFRESTEEDQAALAEWLSAELCPVELSRERLVAAVVARCRNDRIEPPAPAKVDRLVGRAIRAFEERFCRTTMERLPRATRDRLDELISGEESADGEGEADVVGGGRSFRDVHYAAIRQPQDPEVFITALQGRLRASLDRLETALVQDTTGGVSITRRHGEPWIKVSPQPKLEEPENLVAVKAEMERRWGTIDLLDIIKEAEFDTGFTGEFTSVATSERLPREVLRRRLLLVLFALGTNMGIKRVVATGKHGESEAVLRRVRHLFVNRDNLRAAVTKLVNATLAARDEAWWGTGTACASDSRKFGAWSSNFMTEWHQRYRGPGVMIYWHVERKSVCIYSQLKSCSASEVASMIEGVLRHCTEMVVDRQYTDTHGASIVGFAFAHMLDFKLMPRLKNIGSSRLYRPAAG</sequence>
<keyword evidence="4" id="KW-1185">Reference proteome</keyword>
<dbReference type="Proteomes" id="UP001500724">
    <property type="component" value="Unassembled WGS sequence"/>
</dbReference>
<feature type="domain" description="Tn3 transposase DDE" evidence="1">
    <location>
        <begin position="290"/>
        <end position="501"/>
    </location>
</feature>
<accession>A0ABN1HUB5</accession>
<feature type="domain" description="DUF4158" evidence="2">
    <location>
        <begin position="6"/>
        <end position="154"/>
    </location>
</feature>
<dbReference type="Pfam" id="PF13700">
    <property type="entry name" value="DUF4158"/>
    <property type="match status" value="1"/>
</dbReference>